<dbReference type="Proteomes" id="UP000243081">
    <property type="component" value="Unassembled WGS sequence"/>
</dbReference>
<feature type="domain" description="Tag1 C-terminal" evidence="3">
    <location>
        <begin position="484"/>
        <end position="596"/>
    </location>
</feature>
<dbReference type="PANTHER" id="PTHR35895">
    <property type="entry name" value="CHROMOSOME 16, WHOLE GENOME SHOTGUN SEQUENCE"/>
    <property type="match status" value="1"/>
</dbReference>
<dbReference type="Pfam" id="PF26174">
    <property type="entry name" value="LEA-2_1"/>
    <property type="match status" value="1"/>
</dbReference>
<dbReference type="OMA" id="HYNITKL"/>
<keyword evidence="2" id="KW-0472">Membrane</keyword>
<evidence type="ECO:0008006" key="8">
    <source>
        <dbReference type="Google" id="ProtNLM"/>
    </source>
</evidence>
<organism evidence="6 7">
    <name type="scientific">Cordyceps confragosa</name>
    <name type="common">Lecanicillium lecanii</name>
    <dbReference type="NCBI Taxonomy" id="2714763"/>
    <lineage>
        <taxon>Eukaryota</taxon>
        <taxon>Fungi</taxon>
        <taxon>Dikarya</taxon>
        <taxon>Ascomycota</taxon>
        <taxon>Pezizomycotina</taxon>
        <taxon>Sordariomycetes</taxon>
        <taxon>Hypocreomycetidae</taxon>
        <taxon>Hypocreales</taxon>
        <taxon>Cordycipitaceae</taxon>
        <taxon>Akanthomyces</taxon>
    </lineage>
</organism>
<dbReference type="InterPro" id="IPR059065">
    <property type="entry name" value="Ig_Tag1-like_4th"/>
</dbReference>
<evidence type="ECO:0000313" key="7">
    <source>
        <dbReference type="Proteomes" id="UP000243081"/>
    </source>
</evidence>
<dbReference type="PANTHER" id="PTHR35895:SF3">
    <property type="entry name" value="PRE-RRNA PROCESSING PROTEIN"/>
    <property type="match status" value="1"/>
</dbReference>
<evidence type="ECO:0000259" key="4">
    <source>
        <dbReference type="Pfam" id="PF26150"/>
    </source>
</evidence>
<feature type="compositionally biased region" description="Polar residues" evidence="1">
    <location>
        <begin position="33"/>
        <end position="43"/>
    </location>
</feature>
<dbReference type="Pfam" id="PF26153">
    <property type="entry name" value="LEA-2L_5"/>
    <property type="match status" value="1"/>
</dbReference>
<dbReference type="OrthoDB" id="5596576at2759"/>
<dbReference type="AlphaFoldDB" id="A0A179I9G8"/>
<dbReference type="InterPro" id="IPR059066">
    <property type="entry name" value="Ig_Tag1-like_5th"/>
</dbReference>
<evidence type="ECO:0000259" key="3">
    <source>
        <dbReference type="Pfam" id="PF22786"/>
    </source>
</evidence>
<keyword evidence="2" id="KW-0812">Transmembrane</keyword>
<dbReference type="InterPro" id="IPR046368">
    <property type="entry name" value="Tag1"/>
</dbReference>
<evidence type="ECO:0000256" key="2">
    <source>
        <dbReference type="SAM" id="Phobius"/>
    </source>
</evidence>
<name>A0A179I9G8_CORDF</name>
<feature type="transmembrane region" description="Helical" evidence="2">
    <location>
        <begin position="65"/>
        <end position="85"/>
    </location>
</feature>
<proteinExistence type="predicted"/>
<dbReference type="GO" id="GO:0000329">
    <property type="term" value="C:fungal-type vacuole membrane"/>
    <property type="evidence" value="ECO:0007669"/>
    <property type="project" value="InterPro"/>
</dbReference>
<dbReference type="Pfam" id="PF22786">
    <property type="entry name" value="Tag1_C"/>
    <property type="match status" value="1"/>
</dbReference>
<feature type="region of interest" description="Disordered" evidence="1">
    <location>
        <begin position="1"/>
        <end position="60"/>
    </location>
</feature>
<dbReference type="EMBL" id="LUKN01002944">
    <property type="protein sequence ID" value="OAQ98270.1"/>
    <property type="molecule type" value="Genomic_DNA"/>
</dbReference>
<keyword evidence="7" id="KW-1185">Reference proteome</keyword>
<dbReference type="InterPro" id="IPR055011">
    <property type="entry name" value="Tag1_C"/>
</dbReference>
<accession>A0A179I9G8</accession>
<feature type="domain" description="Tag1-like fifth Ig-like" evidence="5">
    <location>
        <begin position="761"/>
        <end position="871"/>
    </location>
</feature>
<dbReference type="Pfam" id="PF26150">
    <property type="entry name" value="LEA-2_4"/>
    <property type="match status" value="1"/>
</dbReference>
<protein>
    <recommendedName>
        <fullName evidence="8">Pre-rRNA processing protein</fullName>
    </recommendedName>
</protein>
<evidence type="ECO:0000256" key="1">
    <source>
        <dbReference type="SAM" id="MobiDB-lite"/>
    </source>
</evidence>
<evidence type="ECO:0000313" key="6">
    <source>
        <dbReference type="EMBL" id="OAQ98270.1"/>
    </source>
</evidence>
<evidence type="ECO:0000259" key="5">
    <source>
        <dbReference type="Pfam" id="PF26153"/>
    </source>
</evidence>
<feature type="domain" description="Tag1-like fourth Ig-like" evidence="4">
    <location>
        <begin position="617"/>
        <end position="733"/>
    </location>
</feature>
<sequence>MAPKKTAKGRQEERAAESEPLLPADSDAAADTSYGSQTVTSDAASDAPSSQEPPKPKSKGRWPSLVAMVLLGAVVITVIVLGFIVPPAVQKYIEKSVVLEPTSLALDSLSFTGIKARVQGNFRMDASRVEDATARRIGRVAMRIMRTVGAEQTQIKIYVPGYGDAMVGSATVPPLNLNLVDGQNTFIDVVADMKLGDNASIRKIVNDWLTGKISELEVRSATALQLKSGIIPLGTHDIVETMVLEASYPLLRIYMYPILFESFFSTLASAIFAQFADYFAAKDAPSIPEYSIENLNFHQVPLGHGAGQGIGANVSVTVQNEYPVSLTVPRVGFEVLISGCTPDDSKIAVGTGVSSVIEVKPKTDIIAEASGLISKLPQKLTQACPVSELSPLDEFIKHYLGGEDAQIFVRGKQPSDSELPEWLGEILESLTVPVDFPGSSFDNLLRNFSLTNVDFSLPSPFEPEGKPRVSGTVVAVAALPEGVNVDLSVENIKSQGNLFYKDKKFGELNLRKWQKASSRKLDSETKEVLIEITSHVNNAPIDITDNDAFSSLASEYLFGSGDVIVDARAKLDVKVDTVLGPLVIKDIPAEGKVPVNGCGTDTDGKAGLPGDLIGNVKPHIGNIWIRNTTSTAVRLECAVNFTNSTPYKAFAPYINVHIVSDDSILGDVTLQDLLVGQGNVTDITVSASWDPAGFGGNTSREAGRKLISDYLSGKNTSVAVRSHRGTLPSLPDLGEALSRINLTLPTPRLELPGDGDKHENNSLPGFIRDAVFHLLTSSASFVLASPLRHNTVHIEHINATAFYNHTEPIARIEHNQAFEVPPGLSETPRLGVQWSSDSVGYDRLREALGGEMRLDALAQVTVRLGNWLETLQYEGRGIGAKVRL</sequence>
<keyword evidence="2" id="KW-1133">Transmembrane helix</keyword>
<gene>
    <name evidence="6" type="ORF">LLEC1_03916</name>
</gene>
<comment type="caution">
    <text evidence="6">The sequence shown here is derived from an EMBL/GenBank/DDBJ whole genome shotgun (WGS) entry which is preliminary data.</text>
</comment>
<reference evidence="6 7" key="1">
    <citation type="submission" date="2016-03" db="EMBL/GenBank/DDBJ databases">
        <title>Fine-scale spatial genetic structure of a fungal parasite of coffee scale insects.</title>
        <authorList>
            <person name="Jackson D."/>
            <person name="Zemenick K.A."/>
            <person name="Malloure B."/>
            <person name="Quandt C.A."/>
            <person name="James T.Y."/>
        </authorList>
    </citation>
    <scope>NUCLEOTIDE SEQUENCE [LARGE SCALE GENOMIC DNA]</scope>
    <source>
        <strain evidence="6 7">UM487</strain>
    </source>
</reference>